<evidence type="ECO:0000313" key="22">
    <source>
        <dbReference type="EMBL" id="HAB6238633.1"/>
    </source>
</evidence>
<evidence type="ECO:0000313" key="12">
    <source>
        <dbReference type="EMBL" id="EDH7244584.1"/>
    </source>
</evidence>
<reference evidence="13" key="7">
    <citation type="submission" date="2019-10" db="EMBL/GenBank/DDBJ databases">
        <authorList>
            <consortium name="NCBI Pathogen Detection Project"/>
        </authorList>
    </citation>
    <scope>NUCLEOTIDE SEQUENCE</scope>
    <source>
        <strain evidence="25">10-0327</strain>
        <strain evidence="24">13-0431</strain>
        <strain evidence="13">Salmonella enterica</strain>
    </source>
</reference>
<evidence type="ECO:0000313" key="5">
    <source>
        <dbReference type="EMBL" id="EBU7986396.1"/>
    </source>
</evidence>
<dbReference type="EMBL" id="DAAFYT010000056">
    <property type="protein sequence ID" value="HAB2060623.1"/>
    <property type="molecule type" value="Genomic_DNA"/>
</dbReference>
<dbReference type="AlphaFoldDB" id="A0A2T9HX10"/>
<dbReference type="EMBL" id="AAGQWK010000019">
    <property type="protein sequence ID" value="EBR0143504.1"/>
    <property type="molecule type" value="Genomic_DNA"/>
</dbReference>
<proteinExistence type="predicted"/>
<reference evidence="10" key="6">
    <citation type="submission" date="2018-07" db="EMBL/GenBank/DDBJ databases">
        <authorList>
            <consortium name="PulseNet: The National Subtyping Network for Foodborne Disease Surveillance"/>
            <person name="Tarr C.L."/>
            <person name="Trees E."/>
            <person name="Katz L.S."/>
            <person name="Carleton-Romer H.A."/>
            <person name="Stroika S."/>
            <person name="Kucerova Z."/>
            <person name="Roache K.F."/>
            <person name="Sabol A.L."/>
            <person name="Besser J."/>
            <person name="Gerner-Smidt P."/>
        </authorList>
    </citation>
    <scope>NUCLEOTIDE SEQUENCE</scope>
    <source>
        <strain evidence="10">PNUSAS011364</strain>
        <strain evidence="12">PNUSAS013764</strain>
    </source>
</reference>
<evidence type="ECO:0000313" key="8">
    <source>
        <dbReference type="EMBL" id="ECU7934322.1"/>
    </source>
</evidence>
<evidence type="ECO:0000313" key="26">
    <source>
        <dbReference type="EMBL" id="PVL89273.1"/>
    </source>
</evidence>
<dbReference type="Proteomes" id="UP000245147">
    <property type="component" value="Unassembled WGS sequence"/>
</dbReference>
<evidence type="ECO:0000313" key="19">
    <source>
        <dbReference type="EMBL" id="HAB5023239.1"/>
    </source>
</evidence>
<dbReference type="RefSeq" id="WP_000455003.1">
    <property type="nucleotide sequence ID" value="NZ_JADDHT010000017.1"/>
</dbReference>
<dbReference type="EMBL" id="DAAFUE010000014">
    <property type="protein sequence ID" value="HAB1572426.1"/>
    <property type="molecule type" value="Genomic_DNA"/>
</dbReference>
<feature type="transmembrane region" description="Helical" evidence="2">
    <location>
        <begin position="6"/>
        <end position="25"/>
    </location>
</feature>
<keyword evidence="1" id="KW-0175">Coiled coil</keyword>
<reference evidence="26 27" key="2">
    <citation type="submission" date="2018-04" db="EMBL/GenBank/DDBJ databases">
        <title>Serotype diversity and antimicrobial resistance among Salmonella enterica isolated from patients at an equine referral hospital.</title>
        <authorList>
            <person name="Leon I.M."/>
            <person name="Lawhon S.D."/>
            <person name="Norman K.N."/>
            <person name="Threadgill D.S."/>
            <person name="Ohta N."/>
            <person name="Vinasco J."/>
            <person name="Scott H.M."/>
        </authorList>
    </citation>
    <scope>NUCLEOTIDE SEQUENCE [LARGE SCALE GENOMIC DNA]</scope>
    <source>
        <strain evidence="26 27">167</strain>
    </source>
</reference>
<dbReference type="EMBL" id="AAHDEP010000030">
    <property type="protein sequence ID" value="EBU7986396.1"/>
    <property type="molecule type" value="Genomic_DNA"/>
</dbReference>
<evidence type="ECO:0000256" key="1">
    <source>
        <dbReference type="SAM" id="Coils"/>
    </source>
</evidence>
<evidence type="ECO:0000313" key="6">
    <source>
        <dbReference type="EMBL" id="EBY0576666.1"/>
    </source>
</evidence>
<dbReference type="EMBL" id="AAHMZR010000023">
    <property type="protein sequence ID" value="EBY0576666.1"/>
    <property type="molecule type" value="Genomic_DNA"/>
</dbReference>
<evidence type="ECO:0000313" key="16">
    <source>
        <dbReference type="EMBL" id="HAB2060623.1"/>
    </source>
</evidence>
<evidence type="ECO:0000313" key="3">
    <source>
        <dbReference type="EMBL" id="EBQ8901899.1"/>
    </source>
</evidence>
<evidence type="ECO:0000313" key="13">
    <source>
        <dbReference type="EMBL" id="HAB1572426.1"/>
    </source>
</evidence>
<dbReference type="EMBL" id="DAAWDN010000153">
    <property type="protein sequence ID" value="HAF7549216.1"/>
    <property type="molecule type" value="Genomic_DNA"/>
</dbReference>
<evidence type="ECO:0000313" key="9">
    <source>
        <dbReference type="EMBL" id="EDC9468113.1"/>
    </source>
</evidence>
<reference evidence="7" key="5">
    <citation type="submission" date="2018-07" db="EMBL/GenBank/DDBJ databases">
        <authorList>
            <consortium name="NARMS: The National Antimicrobial Resistance Monitoring System"/>
        </authorList>
    </citation>
    <scope>NUCLEOTIDE SEQUENCE</scope>
    <source>
        <strain evidence="7">CVM N57313F</strain>
        <strain evidence="8">FSIS1607168</strain>
    </source>
</reference>
<evidence type="ECO:0000313" key="27">
    <source>
        <dbReference type="Proteomes" id="UP000245147"/>
    </source>
</evidence>
<dbReference type="EMBL" id="DAAGXT010000017">
    <property type="protein sequence ID" value="HAB5023239.1"/>
    <property type="molecule type" value="Genomic_DNA"/>
</dbReference>
<evidence type="ECO:0000313" key="10">
    <source>
        <dbReference type="EMBL" id="EDG5798369.1"/>
    </source>
</evidence>
<evidence type="ECO:0000313" key="7">
    <source>
        <dbReference type="EMBL" id="ECT6084934.1"/>
    </source>
</evidence>
<name>A0A2T9HX10_SALET</name>
<dbReference type="EMBL" id="AAMEQR010000012">
    <property type="protein sequence ID" value="EDG5798369.1"/>
    <property type="molecule type" value="Genomic_DNA"/>
</dbReference>
<dbReference type="EMBL" id="QDOG01000015">
    <property type="protein sequence ID" value="PVL89273.1"/>
    <property type="molecule type" value="Genomic_DNA"/>
</dbReference>
<evidence type="ECO:0000256" key="2">
    <source>
        <dbReference type="SAM" id="Phobius"/>
    </source>
</evidence>
<dbReference type="EMBL" id="AAMIHC010000022">
    <property type="protein sequence ID" value="EDH6341816.1"/>
    <property type="molecule type" value="Genomic_DNA"/>
</dbReference>
<dbReference type="EMBL" id="DAAFWP010000016">
    <property type="protein sequence ID" value="HAB1804643.1"/>
    <property type="molecule type" value="Genomic_DNA"/>
</dbReference>
<keyword evidence="2" id="KW-0472">Membrane</keyword>
<dbReference type="EMBL" id="DAAHEN010000017">
    <property type="protein sequence ID" value="HAB5771389.1"/>
    <property type="molecule type" value="Genomic_DNA"/>
</dbReference>
<dbReference type="EMBL" id="DAAHHO010000015">
    <property type="protein sequence ID" value="HAB6238633.1"/>
    <property type="molecule type" value="Genomic_DNA"/>
</dbReference>
<evidence type="ECO:0008006" key="28">
    <source>
        <dbReference type="Google" id="ProtNLM"/>
    </source>
</evidence>
<gene>
    <name evidence="7" type="ORF">A3Z75_15705</name>
    <name evidence="10" type="ORF">B7643_16945</name>
    <name evidence="8" type="ORF">BEI99_21310</name>
    <name evidence="9" type="ORF">BH418_15565</name>
    <name evidence="26" type="ORF">C4792_21185</name>
    <name evidence="11" type="ORF">CB381_18130</name>
    <name evidence="12" type="ORF">CBN47_06035</name>
    <name evidence="3" type="ORF">DKS77_14085</name>
    <name evidence="5" type="ORF">DLB38_16825</name>
    <name evidence="4" type="ORF">DNV88_18305</name>
    <name evidence="6" type="ORF">DUR08_17135</name>
    <name evidence="23" type="ORF">G2913_20845</name>
    <name evidence="24" type="ORF">G4K93_004284</name>
    <name evidence="25" type="ORF">G9257_004729</name>
    <name evidence="19" type="ORF">GB020_20635</name>
    <name evidence="18" type="ORF">GB182_20905</name>
    <name evidence="21" type="ORF">GB352_20600</name>
    <name evidence="17" type="ORF">GB356_20900</name>
    <name evidence="22" type="ORF">GB394_20940</name>
    <name evidence="16" type="ORF">GB613_18510</name>
    <name evidence="20" type="ORF">GBS17_20905</name>
    <name evidence="13" type="ORF">GBX08_20935</name>
    <name evidence="14" type="ORF">GBY12_20615</name>
    <name evidence="15" type="ORF">GBY78_20940</name>
</gene>
<comment type="caution">
    <text evidence="26">The sequence shown here is derived from an EMBL/GenBank/DDBJ whole genome shotgun (WGS) entry which is preliminary data.</text>
</comment>
<dbReference type="EMBL" id="DAAGBW010000014">
    <property type="protein sequence ID" value="HAB2426446.1"/>
    <property type="molecule type" value="Genomic_DNA"/>
</dbReference>
<evidence type="ECO:0000313" key="11">
    <source>
        <dbReference type="EMBL" id="EDH6341816.1"/>
    </source>
</evidence>
<keyword evidence="2" id="KW-1133">Transmembrane helix</keyword>
<dbReference type="EMBL" id="AAMIOU010000008">
    <property type="protein sequence ID" value="EDH7244584.1"/>
    <property type="molecule type" value="Genomic_DNA"/>
</dbReference>
<accession>A0A2T9HX10</accession>
<protein>
    <recommendedName>
        <fullName evidence="28">DUF2746 domain-containing protein</fullName>
    </recommendedName>
</protein>
<dbReference type="EMBL" id="DAAFXG010000016">
    <property type="protein sequence ID" value="HAB1884731.1"/>
    <property type="molecule type" value="Genomic_DNA"/>
</dbReference>
<evidence type="ECO:0000313" key="14">
    <source>
        <dbReference type="EMBL" id="HAB1804643.1"/>
    </source>
</evidence>
<reference evidence="13" key="1">
    <citation type="journal article" date="2018" name="Genome Biol.">
        <title>SKESA: strategic k-mer extension for scrupulous assemblies.</title>
        <authorList>
            <person name="Souvorov A."/>
            <person name="Agarwala R."/>
            <person name="Lipman D.J."/>
        </authorList>
    </citation>
    <scope>NUCLEOTIDE SEQUENCE</scope>
    <source>
        <strain evidence="25">10-0327</strain>
        <strain evidence="24">13-0431</strain>
        <strain evidence="13">Salmonella enterica</strain>
    </source>
</reference>
<evidence type="ECO:0000313" key="25">
    <source>
        <dbReference type="EMBL" id="HAF7549216.1"/>
    </source>
</evidence>
<dbReference type="Proteomes" id="UP000839928">
    <property type="component" value="Unassembled WGS sequence"/>
</dbReference>
<dbReference type="EMBL" id="AAGQKS010000020">
    <property type="protein sequence ID" value="EBQ8901899.1"/>
    <property type="molecule type" value="Genomic_DNA"/>
</dbReference>
<evidence type="ECO:0000313" key="23">
    <source>
        <dbReference type="EMBL" id="HAE1220559.1"/>
    </source>
</evidence>
<dbReference type="EMBL" id="DAASRO010000016">
    <property type="protein sequence ID" value="HAE6730397.1"/>
    <property type="molecule type" value="Genomic_DNA"/>
</dbReference>
<reference evidence="9" key="4">
    <citation type="submission" date="2018-07" db="EMBL/GenBank/DDBJ databases">
        <authorList>
            <consortium name="GenomeTrakr network: Whole genome sequencing for foodborne pathogen traceback"/>
        </authorList>
    </citation>
    <scope>NUCLEOTIDE SEQUENCE</scope>
    <source>
        <strain evidence="9">ADRDL-16-8871</strain>
    </source>
</reference>
<dbReference type="EMBL" id="AAKNHU010000019">
    <property type="protein sequence ID" value="ECT6084934.1"/>
    <property type="molecule type" value="Genomic_DNA"/>
</dbReference>
<reference evidence="4" key="3">
    <citation type="submission" date="2018-06" db="EMBL/GenBank/DDBJ databases">
        <authorList>
            <person name="Ashton P.M."/>
            <person name="Dallman T."/>
            <person name="Nair S."/>
            <person name="De Pinna E."/>
            <person name="Peters T."/>
            <person name="Grant K."/>
        </authorList>
    </citation>
    <scope>NUCLEOTIDE SEQUENCE</scope>
    <source>
        <strain evidence="6">152447</strain>
        <strain evidence="3">208936</strain>
        <strain evidence="5">250819</strain>
        <strain evidence="11">369915</strain>
        <strain evidence="4">428140</strain>
    </source>
</reference>
<organism evidence="26 27">
    <name type="scientific">Salmonella enterica subsp. enterica serovar Agona</name>
    <dbReference type="NCBI Taxonomy" id="58095"/>
    <lineage>
        <taxon>Bacteria</taxon>
        <taxon>Pseudomonadati</taxon>
        <taxon>Pseudomonadota</taxon>
        <taxon>Gammaproteobacteria</taxon>
        <taxon>Enterobacterales</taxon>
        <taxon>Enterobacteriaceae</taxon>
        <taxon>Salmonella</taxon>
    </lineage>
</organism>
<dbReference type="EMBL" id="DAAHFX010000017">
    <property type="protein sequence ID" value="HAB5941826.1"/>
    <property type="molecule type" value="Genomic_DNA"/>
</dbReference>
<dbReference type="EMBL" id="AALSOQ010000017">
    <property type="protein sequence ID" value="EDC9468113.1"/>
    <property type="molecule type" value="Genomic_DNA"/>
</dbReference>
<dbReference type="EMBL" id="DAAGBK010000014">
    <property type="protein sequence ID" value="HAB2371879.1"/>
    <property type="molecule type" value="Genomic_DNA"/>
</dbReference>
<evidence type="ECO:0000313" key="18">
    <source>
        <dbReference type="EMBL" id="HAB2426446.1"/>
    </source>
</evidence>
<evidence type="ECO:0000313" key="15">
    <source>
        <dbReference type="EMBL" id="HAB1884731.1"/>
    </source>
</evidence>
<evidence type="ECO:0000313" key="17">
    <source>
        <dbReference type="EMBL" id="HAB2371879.1"/>
    </source>
</evidence>
<keyword evidence="2" id="KW-0812">Transmembrane</keyword>
<evidence type="ECO:0000313" key="4">
    <source>
        <dbReference type="EMBL" id="EBR0143504.1"/>
    </source>
</evidence>
<evidence type="ECO:0000313" key="24">
    <source>
        <dbReference type="EMBL" id="HAE6730397.1"/>
    </source>
</evidence>
<sequence length="87" mass="9981">MEWLAIGALAATVIGLIGKFTNWTFSGVKRYEHRIGMIESKLKLLEQRTETIEDDILELKLVVKEISDIKVELAQIKTILEVLERKI</sequence>
<evidence type="ECO:0000313" key="20">
    <source>
        <dbReference type="EMBL" id="HAB5771389.1"/>
    </source>
</evidence>
<dbReference type="EMBL" id="AAKRAK010000018">
    <property type="protein sequence ID" value="ECU7934322.1"/>
    <property type="molecule type" value="Genomic_DNA"/>
</dbReference>
<feature type="coiled-coil region" evidence="1">
    <location>
        <begin position="28"/>
        <end position="86"/>
    </location>
</feature>
<dbReference type="EMBL" id="DAAQWY010000017">
    <property type="protein sequence ID" value="HAE1220559.1"/>
    <property type="molecule type" value="Genomic_DNA"/>
</dbReference>
<evidence type="ECO:0000313" key="21">
    <source>
        <dbReference type="EMBL" id="HAB5941826.1"/>
    </source>
</evidence>